<reference evidence="4" key="1">
    <citation type="submission" date="2010-02" db="EMBL/GenBank/DDBJ databases">
        <title>Complete sequence of Aciduliprofundum boonei T469.</title>
        <authorList>
            <consortium name="US DOE Joint Genome Institute"/>
            <person name="Lucas S."/>
            <person name="Copeland A."/>
            <person name="Lapidus A."/>
            <person name="Cheng J.-F."/>
            <person name="Bruce D."/>
            <person name="Goodwin L."/>
            <person name="Pitluck S."/>
            <person name="Saunders E."/>
            <person name="Detter J.C."/>
            <person name="Han C."/>
            <person name="Tapia R."/>
            <person name="Land M."/>
            <person name="Hauser L."/>
            <person name="Kyrpides N."/>
            <person name="Mikhailova N."/>
            <person name="Flores G."/>
            <person name="Reysenbach A.-L."/>
            <person name="Woyke T."/>
        </authorList>
    </citation>
    <scope>NUCLEOTIDE SEQUENCE</scope>
    <source>
        <strain evidence="4">T469</strain>
    </source>
</reference>
<name>D3TC63_ACIB4</name>
<dbReference type="PANTHER" id="PTHR43204">
    <property type="entry name" value="ABC TRANSPORTER I FAMILY MEMBER 6, CHLOROPLASTIC"/>
    <property type="match status" value="1"/>
</dbReference>
<dbReference type="Gene3D" id="3.40.50.300">
    <property type="entry name" value="P-loop containing nucleotide triphosphate hydrolases"/>
    <property type="match status" value="1"/>
</dbReference>
<dbReference type="InterPro" id="IPR003593">
    <property type="entry name" value="AAA+_ATPase"/>
</dbReference>
<evidence type="ECO:0000256" key="2">
    <source>
        <dbReference type="ARBA" id="ARBA00022840"/>
    </source>
</evidence>
<accession>D3TC63</accession>
<dbReference type="KEGG" id="abi:Aboo_0337"/>
<dbReference type="Pfam" id="PF00005">
    <property type="entry name" value="ABC_tran"/>
    <property type="match status" value="1"/>
</dbReference>
<evidence type="ECO:0000259" key="3">
    <source>
        <dbReference type="PROSITE" id="PS50893"/>
    </source>
</evidence>
<dbReference type="InterPro" id="IPR027417">
    <property type="entry name" value="P-loop_NTPase"/>
</dbReference>
<dbReference type="InterPro" id="IPR017871">
    <property type="entry name" value="ABC_transporter-like_CS"/>
</dbReference>
<proteinExistence type="predicted"/>
<dbReference type="EMBL" id="CP001941">
    <property type="protein sequence ID" value="ADD08148.1"/>
    <property type="molecule type" value="Genomic_DNA"/>
</dbReference>
<sequence length="252" mass="28398">MVIVMLQIENLEVEVENKKIINSLNLSVGGGEFHVIMGPNGSGKSTLALTLMGHPNYKITNGKIEFDGKVINDIPVDERARMGIFLTFQHPEDIDGVKIIDYLRLLLEKVKGIEPAKALQIIPKKAKEVWFSADMLSRYINVGFSGGERKRFEILQALLIKPKLLILDEPDSGVDIDSLSLISHKIRELYEQGTSILLITHYGRILEHIDPKIVRVHIMKDGHIVMSGKEELVEKIEKEGFKKVFEECGCNE</sequence>
<dbReference type="CDD" id="cd03217">
    <property type="entry name" value="ABC_FeS_Assembly"/>
    <property type="match status" value="1"/>
</dbReference>
<protein>
    <submittedName>
        <fullName evidence="4">FeS assembly ATPase SufC</fullName>
    </submittedName>
</protein>
<feature type="domain" description="ABC transporter" evidence="3">
    <location>
        <begin position="6"/>
        <end position="246"/>
    </location>
</feature>
<dbReference type="Proteomes" id="UP000001400">
    <property type="component" value="Chromosome"/>
</dbReference>
<gene>
    <name evidence="4" type="ordered locus">Aboo_0337</name>
</gene>
<dbReference type="AlphaFoldDB" id="D3TC63"/>
<evidence type="ECO:0000313" key="4">
    <source>
        <dbReference type="EMBL" id="ADD08148.1"/>
    </source>
</evidence>
<dbReference type="InterPro" id="IPR010230">
    <property type="entry name" value="FeS-cluster_ATPase_SufC"/>
</dbReference>
<dbReference type="PANTHER" id="PTHR43204:SF1">
    <property type="entry name" value="ABC TRANSPORTER I FAMILY MEMBER 6, CHLOROPLASTIC"/>
    <property type="match status" value="1"/>
</dbReference>
<dbReference type="SUPFAM" id="SSF52540">
    <property type="entry name" value="P-loop containing nucleoside triphosphate hydrolases"/>
    <property type="match status" value="1"/>
</dbReference>
<dbReference type="HOGENOM" id="CLU_000604_48_1_2"/>
<dbReference type="GO" id="GO:0005524">
    <property type="term" value="F:ATP binding"/>
    <property type="evidence" value="ECO:0007669"/>
    <property type="project" value="UniProtKB-KW"/>
</dbReference>
<dbReference type="GO" id="GO:0016887">
    <property type="term" value="F:ATP hydrolysis activity"/>
    <property type="evidence" value="ECO:0007669"/>
    <property type="project" value="InterPro"/>
</dbReference>
<dbReference type="NCBIfam" id="TIGR01978">
    <property type="entry name" value="sufC"/>
    <property type="match status" value="1"/>
</dbReference>
<dbReference type="PROSITE" id="PS00211">
    <property type="entry name" value="ABC_TRANSPORTER_1"/>
    <property type="match status" value="1"/>
</dbReference>
<keyword evidence="1" id="KW-0547">Nucleotide-binding</keyword>
<dbReference type="SMART" id="SM00382">
    <property type="entry name" value="AAA"/>
    <property type="match status" value="1"/>
</dbReference>
<evidence type="ECO:0000313" key="5">
    <source>
        <dbReference type="Proteomes" id="UP000001400"/>
    </source>
</evidence>
<dbReference type="InterPro" id="IPR003439">
    <property type="entry name" value="ABC_transporter-like_ATP-bd"/>
</dbReference>
<dbReference type="PROSITE" id="PS50893">
    <property type="entry name" value="ABC_TRANSPORTER_2"/>
    <property type="match status" value="1"/>
</dbReference>
<evidence type="ECO:0000256" key="1">
    <source>
        <dbReference type="ARBA" id="ARBA00022741"/>
    </source>
</evidence>
<organism evidence="4 5">
    <name type="scientific">Aciduliprofundum boonei (strain DSM 19572 / T469)</name>
    <dbReference type="NCBI Taxonomy" id="439481"/>
    <lineage>
        <taxon>Archaea</taxon>
        <taxon>Methanobacteriati</taxon>
        <taxon>Thermoplasmatota</taxon>
        <taxon>DHVE2 group</taxon>
        <taxon>Candidatus Aciduliprofundum</taxon>
    </lineage>
</organism>
<keyword evidence="5" id="KW-1185">Reference proteome</keyword>
<keyword evidence="2" id="KW-0067">ATP-binding</keyword>